<dbReference type="Proteomes" id="UP000002865">
    <property type="component" value="Chromosome"/>
</dbReference>
<name>I1ZKX9_STRPA</name>
<sequence length="35" mass="4042">MYERNGGEAEQMEGFCSKEDSRKKDLGVSSFEKRL</sequence>
<evidence type="ECO:0000256" key="1">
    <source>
        <dbReference type="SAM" id="MobiDB-lite"/>
    </source>
</evidence>
<evidence type="ECO:0000313" key="3">
    <source>
        <dbReference type="Proteomes" id="UP000002865"/>
    </source>
</evidence>
<feature type="compositionally biased region" description="Basic and acidic residues" evidence="1">
    <location>
        <begin position="16"/>
        <end position="35"/>
    </location>
</feature>
<accession>I1ZKX9</accession>
<dbReference type="KEGG" id="scf:Spaf_0697"/>
<reference evidence="2 3" key="1">
    <citation type="journal article" date="2012" name="PLoS ONE">
        <title>Complete Genome and Transcriptomes of Streptococcus parasanguinis FW213: Phylogenic Relations and Potential Virulence Mechanisms.</title>
        <authorList>
            <person name="Geng J."/>
            <person name="Chiu C.H."/>
            <person name="Tang P."/>
            <person name="Chen Y."/>
            <person name="Shieh H.R."/>
            <person name="Hu S."/>
            <person name="Chen Y.Y."/>
        </authorList>
    </citation>
    <scope>NUCLEOTIDE SEQUENCE [LARGE SCALE GENOMIC DNA]</scope>
    <source>
        <strain evidence="2 3">FW213</strain>
    </source>
</reference>
<gene>
    <name evidence="2" type="ORF">Spaf_0697</name>
</gene>
<dbReference type="EMBL" id="CP003122">
    <property type="protein sequence ID" value="AFJ25703.1"/>
    <property type="molecule type" value="Genomic_DNA"/>
</dbReference>
<proteinExistence type="predicted"/>
<dbReference type="HOGENOM" id="CLU_3367681_0_0_9"/>
<dbReference type="AlphaFoldDB" id="I1ZKX9"/>
<dbReference type="PaxDb" id="1114965-Spaf_0697"/>
<feature type="region of interest" description="Disordered" evidence="1">
    <location>
        <begin position="1"/>
        <end position="35"/>
    </location>
</feature>
<organism evidence="2 3">
    <name type="scientific">Streptococcus parasanguinis FW213</name>
    <dbReference type="NCBI Taxonomy" id="1114965"/>
    <lineage>
        <taxon>Bacteria</taxon>
        <taxon>Bacillati</taxon>
        <taxon>Bacillota</taxon>
        <taxon>Bacilli</taxon>
        <taxon>Lactobacillales</taxon>
        <taxon>Streptococcaceae</taxon>
        <taxon>Streptococcus</taxon>
    </lineage>
</organism>
<protein>
    <submittedName>
        <fullName evidence="2">Uncharacterized protein</fullName>
    </submittedName>
</protein>
<evidence type="ECO:0000313" key="2">
    <source>
        <dbReference type="EMBL" id="AFJ25703.1"/>
    </source>
</evidence>